<organism evidence="2 3">
    <name type="scientific">Paraphotobacterium marinum</name>
    <dbReference type="NCBI Taxonomy" id="1755811"/>
    <lineage>
        <taxon>Bacteria</taxon>
        <taxon>Pseudomonadati</taxon>
        <taxon>Pseudomonadota</taxon>
        <taxon>Gammaproteobacteria</taxon>
        <taxon>Vibrionales</taxon>
        <taxon>Vibrionaceae</taxon>
        <taxon>Paraphotobacterium</taxon>
    </lineage>
</organism>
<dbReference type="AlphaFoldDB" id="A0A220VFK7"/>
<keyword evidence="1" id="KW-1133">Transmembrane helix</keyword>
<evidence type="ECO:0000256" key="1">
    <source>
        <dbReference type="SAM" id="Phobius"/>
    </source>
</evidence>
<keyword evidence="3" id="KW-1185">Reference proteome</keyword>
<reference evidence="2 3" key="1">
    <citation type="journal article" date="2016" name="Int. J. Syst. Evol. Microbiol.">
        <title>Paraphotobacterium marinum gen. nov., sp. nov., a member of the family Vibrionaceae, isolated from surface seawater.</title>
        <authorList>
            <person name="Huang Z."/>
            <person name="Dong C."/>
            <person name="Shao Z."/>
        </authorList>
    </citation>
    <scope>NUCLEOTIDE SEQUENCE [LARGE SCALE GENOMIC DNA]</scope>
    <source>
        <strain evidence="2 3">NSCS20N07D</strain>
    </source>
</reference>
<evidence type="ECO:0000313" key="3">
    <source>
        <dbReference type="Proteomes" id="UP000242175"/>
    </source>
</evidence>
<dbReference type="EMBL" id="CP022356">
    <property type="protein sequence ID" value="ASK79147.1"/>
    <property type="molecule type" value="Genomic_DNA"/>
</dbReference>
<accession>A0A220VFK7</accession>
<dbReference type="RefSeq" id="WP_089074055.1">
    <property type="nucleotide sequence ID" value="NZ_CBCSAM010000002.1"/>
</dbReference>
<keyword evidence="1" id="KW-0472">Membrane</keyword>
<protein>
    <submittedName>
        <fullName evidence="2">Uncharacterized protein</fullName>
    </submittedName>
</protein>
<keyword evidence="1" id="KW-0812">Transmembrane</keyword>
<sequence length="110" mass="12631">MDILIILNIIGCVVLGFYCKKQYSLENLNKVNLVKNINRILSAIVIGLIFIGVMQIDHFIRNINFNSSIFSAVYMQMIVVIILKFSVTLICIIYTEVKGREYSKNQILKN</sequence>
<feature type="transmembrane region" description="Helical" evidence="1">
    <location>
        <begin position="40"/>
        <end position="60"/>
    </location>
</feature>
<dbReference type="KEGG" id="pmai:CF386_08745"/>
<evidence type="ECO:0000313" key="2">
    <source>
        <dbReference type="EMBL" id="ASK79147.1"/>
    </source>
</evidence>
<name>A0A220VFK7_9GAMM</name>
<dbReference type="Proteomes" id="UP000242175">
    <property type="component" value="Chromosome small"/>
</dbReference>
<gene>
    <name evidence="2" type="ORF">CF386_08745</name>
</gene>
<proteinExistence type="predicted"/>
<feature type="transmembrane region" description="Helical" evidence="1">
    <location>
        <begin position="72"/>
        <end position="95"/>
    </location>
</feature>